<evidence type="ECO:0000313" key="7">
    <source>
        <dbReference type="EMBL" id="GAA4440557.1"/>
    </source>
</evidence>
<proteinExistence type="predicted"/>
<dbReference type="InterPro" id="IPR001451">
    <property type="entry name" value="Hexapep"/>
</dbReference>
<dbReference type="PANTHER" id="PTHR43480">
    <property type="entry name" value="ACYL-[ACYL-CARRIER-PROTEIN]--UDP-N-ACETYLGLUCOSAMINE O-ACYLTRANSFERASE"/>
    <property type="match status" value="1"/>
</dbReference>
<name>A0ABP8M1X5_9BACT</name>
<evidence type="ECO:0000256" key="4">
    <source>
        <dbReference type="ARBA" id="ARBA00023098"/>
    </source>
</evidence>
<dbReference type="Pfam" id="PF13720">
    <property type="entry name" value="Acetyltransf_11"/>
    <property type="match status" value="1"/>
</dbReference>
<dbReference type="CDD" id="cd03351">
    <property type="entry name" value="LbH_UDP-GlcNAc_AT"/>
    <property type="match status" value="1"/>
</dbReference>
<dbReference type="Pfam" id="PF00132">
    <property type="entry name" value="Hexapep"/>
    <property type="match status" value="2"/>
</dbReference>
<dbReference type="InterPro" id="IPR010137">
    <property type="entry name" value="Lipid_A_LpxA"/>
</dbReference>
<gene>
    <name evidence="7" type="primary">lpxA</name>
    <name evidence="7" type="ORF">GCM10023091_24360</name>
</gene>
<dbReference type="Gene3D" id="1.20.1180.10">
    <property type="entry name" value="Udp N-acetylglucosamine O-acyltransferase, C-terminal domain"/>
    <property type="match status" value="1"/>
</dbReference>
<feature type="domain" description="UDP N-acetylglucosamine O-acyltransferase C-terminal" evidence="6">
    <location>
        <begin position="173"/>
        <end position="254"/>
    </location>
</feature>
<dbReference type="NCBIfam" id="NF003657">
    <property type="entry name" value="PRK05289.1"/>
    <property type="match status" value="1"/>
</dbReference>
<sequence length="269" mass="29738">MIQPLAYIHPEAKIAHNVVIEPFAMIHKDVEIAEGTWIGSHVVINEGARIGKNCRIFSGAVISSIPQDLKYHGEYTLTYIGDNTTVREYATISRGTEEHWKTEVGKGCLIMAYAHIAHDCRVGDNCIIGNNVQMAGHVHVGDWSIVSALSAVHQFTRIGIHAFISGASLVRKDVPPFTKAAREPISYAGINSVGLRRRGYTNEQIAEIQNVYRYVFVKGLNNADALSLIEIELPASKERDEIVNFIRTSERGIIKSPLQTSSQEGNESE</sequence>
<evidence type="ECO:0000256" key="3">
    <source>
        <dbReference type="ARBA" id="ARBA00022679"/>
    </source>
</evidence>
<keyword evidence="4" id="KW-0443">Lipid metabolism</keyword>
<dbReference type="PIRSF" id="PIRSF000456">
    <property type="entry name" value="UDP-GlcNAc_acltr"/>
    <property type="match status" value="1"/>
</dbReference>
<dbReference type="InterPro" id="IPR037157">
    <property type="entry name" value="Acetyltransf_C_sf"/>
</dbReference>
<dbReference type="Gene3D" id="2.160.10.10">
    <property type="entry name" value="Hexapeptide repeat proteins"/>
    <property type="match status" value="1"/>
</dbReference>
<dbReference type="EMBL" id="BAABEY010000024">
    <property type="protein sequence ID" value="GAA4440557.1"/>
    <property type="molecule type" value="Genomic_DNA"/>
</dbReference>
<organism evidence="7 8">
    <name type="scientific">Ravibacter arvi</name>
    <dbReference type="NCBI Taxonomy" id="2051041"/>
    <lineage>
        <taxon>Bacteria</taxon>
        <taxon>Pseudomonadati</taxon>
        <taxon>Bacteroidota</taxon>
        <taxon>Cytophagia</taxon>
        <taxon>Cytophagales</taxon>
        <taxon>Spirosomataceae</taxon>
        <taxon>Ravibacter</taxon>
    </lineage>
</organism>
<keyword evidence="1" id="KW-0444">Lipid biosynthesis</keyword>
<dbReference type="NCBIfam" id="TIGR01852">
    <property type="entry name" value="lipid_A_lpxA"/>
    <property type="match status" value="1"/>
</dbReference>
<dbReference type="InterPro" id="IPR029098">
    <property type="entry name" value="Acetyltransf_C"/>
</dbReference>
<reference evidence="8" key="1">
    <citation type="journal article" date="2019" name="Int. J. Syst. Evol. Microbiol.">
        <title>The Global Catalogue of Microorganisms (GCM) 10K type strain sequencing project: providing services to taxonomists for standard genome sequencing and annotation.</title>
        <authorList>
            <consortium name="The Broad Institute Genomics Platform"/>
            <consortium name="The Broad Institute Genome Sequencing Center for Infectious Disease"/>
            <person name="Wu L."/>
            <person name="Ma J."/>
        </authorList>
    </citation>
    <scope>NUCLEOTIDE SEQUENCE [LARGE SCALE GENOMIC DNA]</scope>
    <source>
        <strain evidence="8">JCM 31920</strain>
    </source>
</reference>
<dbReference type="SUPFAM" id="SSF51161">
    <property type="entry name" value="Trimeric LpxA-like enzymes"/>
    <property type="match status" value="1"/>
</dbReference>
<dbReference type="InterPro" id="IPR011004">
    <property type="entry name" value="Trimer_LpxA-like_sf"/>
</dbReference>
<dbReference type="RefSeq" id="WP_345029495.1">
    <property type="nucleotide sequence ID" value="NZ_BAABEY010000024.1"/>
</dbReference>
<dbReference type="PANTHER" id="PTHR43480:SF1">
    <property type="entry name" value="ACYL-[ACYL-CARRIER-PROTEIN]--UDP-N-ACETYLGLUCOSAMINE O-ACYLTRANSFERASE, MITOCHONDRIAL-RELATED"/>
    <property type="match status" value="1"/>
</dbReference>
<protein>
    <submittedName>
        <fullName evidence="7">Acyl-ACP--UDP-N-acetylglucosamine O-acyltransferase</fullName>
    </submittedName>
</protein>
<evidence type="ECO:0000256" key="2">
    <source>
        <dbReference type="ARBA" id="ARBA00022556"/>
    </source>
</evidence>
<evidence type="ECO:0000256" key="5">
    <source>
        <dbReference type="ARBA" id="ARBA00023315"/>
    </source>
</evidence>
<evidence type="ECO:0000256" key="1">
    <source>
        <dbReference type="ARBA" id="ARBA00022516"/>
    </source>
</evidence>
<evidence type="ECO:0000259" key="6">
    <source>
        <dbReference type="Pfam" id="PF13720"/>
    </source>
</evidence>
<keyword evidence="2" id="KW-0441">Lipid A biosynthesis</keyword>
<accession>A0ABP8M1X5</accession>
<comment type="caution">
    <text evidence="7">The sequence shown here is derived from an EMBL/GenBank/DDBJ whole genome shotgun (WGS) entry which is preliminary data.</text>
</comment>
<keyword evidence="8" id="KW-1185">Reference proteome</keyword>
<evidence type="ECO:0000313" key="8">
    <source>
        <dbReference type="Proteomes" id="UP001501508"/>
    </source>
</evidence>
<keyword evidence="3" id="KW-0808">Transferase</keyword>
<keyword evidence="5" id="KW-0012">Acyltransferase</keyword>
<dbReference type="Proteomes" id="UP001501508">
    <property type="component" value="Unassembled WGS sequence"/>
</dbReference>